<dbReference type="PANTHER" id="PTHR34861">
    <property type="match status" value="1"/>
</dbReference>
<sequence>MAESPFDSIEFPRFSELPFRKDDPDKAIWGFYEHVSGATTPDELGALNLLTERRILKASRTEIQTGKVCSLNWAMHKPSPTPFGRKGLEQKVKRWPGPKPIIDDEITTNTQSGSQWDGFRHFGHPSGFFYNRLPESEIVDSQGAGLLLSPDKPQRNGIHTFQGKIVGRGVLLDYYSYAKENGIQYSAVERHLITAEALEACAKAQNLTFETGDILFIRMGYVDWYENASQEEREEVLLKTYPSHLTGIRQEPEEVEWFWDHHFAAVVADSPSFEARPSIQEWDLHEYILSLWGTPIGELFDLEELAQTCKALGRYSFFVTSSPLHVVNGIASPPNALAIF</sequence>
<evidence type="ECO:0000256" key="1">
    <source>
        <dbReference type="ARBA" id="ARBA00007865"/>
    </source>
</evidence>
<dbReference type="Proteomes" id="UP000559027">
    <property type="component" value="Unassembled WGS sequence"/>
</dbReference>
<dbReference type="GO" id="GO:0004061">
    <property type="term" value="F:arylformamidase activity"/>
    <property type="evidence" value="ECO:0007669"/>
    <property type="project" value="InterPro"/>
</dbReference>
<comment type="similarity">
    <text evidence="1">Belongs to the Cyclase 1 superfamily.</text>
</comment>
<gene>
    <name evidence="2" type="ORF">D9756_007724</name>
</gene>
<protein>
    <recommendedName>
        <fullName evidence="4">Cyclase</fullName>
    </recommendedName>
</protein>
<dbReference type="OrthoDB" id="5396at2759"/>
<name>A0A8H5D1A0_9AGAR</name>
<dbReference type="Gene3D" id="3.50.30.50">
    <property type="entry name" value="Putative cyclase"/>
    <property type="match status" value="1"/>
</dbReference>
<dbReference type="EMBL" id="JAACJO010000012">
    <property type="protein sequence ID" value="KAF5351844.1"/>
    <property type="molecule type" value="Genomic_DNA"/>
</dbReference>
<accession>A0A8H5D1A0</accession>
<dbReference type="GO" id="GO:0019441">
    <property type="term" value="P:L-tryptophan catabolic process to kynurenine"/>
    <property type="evidence" value="ECO:0007669"/>
    <property type="project" value="InterPro"/>
</dbReference>
<dbReference type="Pfam" id="PF04199">
    <property type="entry name" value="Cyclase"/>
    <property type="match status" value="1"/>
</dbReference>
<dbReference type="InterPro" id="IPR037175">
    <property type="entry name" value="KFase_sf"/>
</dbReference>
<dbReference type="InterPro" id="IPR007325">
    <property type="entry name" value="KFase/CYL"/>
</dbReference>
<evidence type="ECO:0000313" key="2">
    <source>
        <dbReference type="EMBL" id="KAF5351844.1"/>
    </source>
</evidence>
<dbReference type="SUPFAM" id="SSF102198">
    <property type="entry name" value="Putative cyclase"/>
    <property type="match status" value="1"/>
</dbReference>
<dbReference type="PANTHER" id="PTHR34861:SF10">
    <property type="entry name" value="CYCLASE"/>
    <property type="match status" value="1"/>
</dbReference>
<dbReference type="AlphaFoldDB" id="A0A8H5D1A0"/>
<comment type="caution">
    <text evidence="2">The sequence shown here is derived from an EMBL/GenBank/DDBJ whole genome shotgun (WGS) entry which is preliminary data.</text>
</comment>
<evidence type="ECO:0000313" key="3">
    <source>
        <dbReference type="Proteomes" id="UP000559027"/>
    </source>
</evidence>
<reference evidence="2 3" key="1">
    <citation type="journal article" date="2020" name="ISME J.">
        <title>Uncovering the hidden diversity of litter-decomposition mechanisms in mushroom-forming fungi.</title>
        <authorList>
            <person name="Floudas D."/>
            <person name="Bentzer J."/>
            <person name="Ahren D."/>
            <person name="Johansson T."/>
            <person name="Persson P."/>
            <person name="Tunlid A."/>
        </authorList>
    </citation>
    <scope>NUCLEOTIDE SEQUENCE [LARGE SCALE GENOMIC DNA]</scope>
    <source>
        <strain evidence="2 3">CBS 146.42</strain>
    </source>
</reference>
<organism evidence="2 3">
    <name type="scientific">Leucocoprinus leucothites</name>
    <dbReference type="NCBI Taxonomy" id="201217"/>
    <lineage>
        <taxon>Eukaryota</taxon>
        <taxon>Fungi</taxon>
        <taxon>Dikarya</taxon>
        <taxon>Basidiomycota</taxon>
        <taxon>Agaricomycotina</taxon>
        <taxon>Agaricomycetes</taxon>
        <taxon>Agaricomycetidae</taxon>
        <taxon>Agaricales</taxon>
        <taxon>Agaricineae</taxon>
        <taxon>Agaricaceae</taxon>
        <taxon>Leucocoprinus</taxon>
    </lineage>
</organism>
<evidence type="ECO:0008006" key="4">
    <source>
        <dbReference type="Google" id="ProtNLM"/>
    </source>
</evidence>
<proteinExistence type="inferred from homology"/>
<keyword evidence="3" id="KW-1185">Reference proteome</keyword>